<keyword evidence="9" id="KW-1185">Reference proteome</keyword>
<evidence type="ECO:0000313" key="8">
    <source>
        <dbReference type="EMBL" id="KAK5954682.1"/>
    </source>
</evidence>
<sequence>MPDSSRVPSGKTCLANEFSGLTDNQPSVEATTSNVDFDDSYLADFLRDILHPAGTSVEQHDLTFAPKDFLDFTIPTSYEYLDGYDVPQSNTQDDTTLLPSNGDHNTRPEQPAANFARSGYVTPTGKNGLSLSAQAFKESQWLWTPQQGDNSRAERANLSLPVEELISREKADLGNPPFPPLGQTARDQVLAKVLDTCDSAMTSMVVSSFPSAELLTILIHKWSVHHTSQVDSWFHFPRFDPNTEAPEILIGMTAAGAALSKNPRIRRLGYAFQEAARTLNSQNFEADNRNVRKLKPYQALVLVLDVGLWSGDRRKVEIAESFAQPLVTMARRGNYFTRVEDNIGLPSPNTDLASLENMWAEWVETESMRRMMAHLLIRDCQTSASLLIPPMISFAEMTCALPAPRSFWVAKTAQEWAERMRTCDDRVSQQLPSVRSCLHDIKSASVSRQHIDTELAILTVANAFGGFCWQHRQVEAVLRQTWEDIQNSSSLLSTSIKQVAVQKLQQFRLMTSEWQDMRPEAILTCERLLVNLHVSLEDVQMLAGKAGEKEARRTFSTLKHWARSSDSRQAVWHAGQVLRAAREYPAQTLREAAAVAVYHSGLVFWAYAILTNADKTAKDTQPLAREIVLNDEASPHLERFVMLGRGLPVIRSHITSSQKNQCIPLSDARRIMNIIVDLLQANNEAKGDECSPLVENLNKLMRSLGHAARSVRGI</sequence>
<keyword evidence="4" id="KW-0804">Transcription</keyword>
<keyword evidence="5" id="KW-0539">Nucleus</keyword>
<dbReference type="AlphaFoldDB" id="A0AAN8IP14"/>
<organism evidence="8 9">
    <name type="scientific">Knufia fluminis</name>
    <dbReference type="NCBI Taxonomy" id="191047"/>
    <lineage>
        <taxon>Eukaryota</taxon>
        <taxon>Fungi</taxon>
        <taxon>Dikarya</taxon>
        <taxon>Ascomycota</taxon>
        <taxon>Pezizomycotina</taxon>
        <taxon>Eurotiomycetes</taxon>
        <taxon>Chaetothyriomycetidae</taxon>
        <taxon>Chaetothyriales</taxon>
        <taxon>Trichomeriaceae</taxon>
        <taxon>Knufia</taxon>
    </lineage>
</organism>
<keyword evidence="2" id="KW-0862">Zinc</keyword>
<evidence type="ECO:0000256" key="6">
    <source>
        <dbReference type="SAM" id="MobiDB-lite"/>
    </source>
</evidence>
<dbReference type="PANTHER" id="PTHR47660:SF2">
    <property type="entry name" value="TRANSCRIPTION FACTOR WITH C2H2 AND ZN(2)-CYS(6) DNA BINDING DOMAIN (EUROFUNG)"/>
    <property type="match status" value="1"/>
</dbReference>
<feature type="domain" description="Xylanolytic transcriptional activator regulatory" evidence="7">
    <location>
        <begin position="233"/>
        <end position="443"/>
    </location>
</feature>
<evidence type="ECO:0000256" key="5">
    <source>
        <dbReference type="ARBA" id="ARBA00023242"/>
    </source>
</evidence>
<evidence type="ECO:0000313" key="9">
    <source>
        <dbReference type="Proteomes" id="UP001316803"/>
    </source>
</evidence>
<evidence type="ECO:0000256" key="4">
    <source>
        <dbReference type="ARBA" id="ARBA00023163"/>
    </source>
</evidence>
<evidence type="ECO:0000256" key="3">
    <source>
        <dbReference type="ARBA" id="ARBA00023015"/>
    </source>
</evidence>
<dbReference type="GO" id="GO:0008270">
    <property type="term" value="F:zinc ion binding"/>
    <property type="evidence" value="ECO:0007669"/>
    <property type="project" value="InterPro"/>
</dbReference>
<gene>
    <name evidence="8" type="ORF">OHC33_004406</name>
</gene>
<dbReference type="GO" id="GO:0003677">
    <property type="term" value="F:DNA binding"/>
    <property type="evidence" value="ECO:0007669"/>
    <property type="project" value="InterPro"/>
</dbReference>
<protein>
    <recommendedName>
        <fullName evidence="7">Xylanolytic transcriptional activator regulatory domain-containing protein</fullName>
    </recommendedName>
</protein>
<feature type="compositionally biased region" description="Polar residues" evidence="6">
    <location>
        <begin position="87"/>
        <end position="103"/>
    </location>
</feature>
<evidence type="ECO:0000256" key="2">
    <source>
        <dbReference type="ARBA" id="ARBA00022833"/>
    </source>
</evidence>
<dbReference type="Proteomes" id="UP001316803">
    <property type="component" value="Unassembled WGS sequence"/>
</dbReference>
<evidence type="ECO:0000256" key="1">
    <source>
        <dbReference type="ARBA" id="ARBA00022723"/>
    </source>
</evidence>
<feature type="region of interest" description="Disordered" evidence="6">
    <location>
        <begin position="83"/>
        <end position="112"/>
    </location>
</feature>
<dbReference type="EMBL" id="JAKLMC020000008">
    <property type="protein sequence ID" value="KAK5954682.1"/>
    <property type="molecule type" value="Genomic_DNA"/>
</dbReference>
<keyword evidence="3" id="KW-0805">Transcription regulation</keyword>
<keyword evidence="1" id="KW-0479">Metal-binding</keyword>
<evidence type="ECO:0000259" key="7">
    <source>
        <dbReference type="Pfam" id="PF04082"/>
    </source>
</evidence>
<dbReference type="Pfam" id="PF04082">
    <property type="entry name" value="Fungal_trans"/>
    <property type="match status" value="1"/>
</dbReference>
<dbReference type="GO" id="GO:0006351">
    <property type="term" value="P:DNA-templated transcription"/>
    <property type="evidence" value="ECO:0007669"/>
    <property type="project" value="InterPro"/>
</dbReference>
<accession>A0AAN8IP14</accession>
<dbReference type="InterPro" id="IPR007219">
    <property type="entry name" value="XnlR_reg_dom"/>
</dbReference>
<name>A0AAN8IP14_9EURO</name>
<comment type="caution">
    <text evidence="8">The sequence shown here is derived from an EMBL/GenBank/DDBJ whole genome shotgun (WGS) entry which is preliminary data.</text>
</comment>
<dbReference type="PANTHER" id="PTHR47660">
    <property type="entry name" value="TRANSCRIPTION FACTOR WITH C2H2 AND ZN(2)-CYS(6) DNA BINDING DOMAIN (EUROFUNG)-RELATED-RELATED"/>
    <property type="match status" value="1"/>
</dbReference>
<reference evidence="8 9" key="1">
    <citation type="submission" date="2022-12" db="EMBL/GenBank/DDBJ databases">
        <title>Genomic features and morphological characterization of a novel Knufia sp. strain isolated from spacecraft assembly facility.</title>
        <authorList>
            <person name="Teixeira M."/>
            <person name="Chander A.M."/>
            <person name="Stajich J.E."/>
            <person name="Venkateswaran K."/>
        </authorList>
    </citation>
    <scope>NUCLEOTIDE SEQUENCE [LARGE SCALE GENOMIC DNA]</scope>
    <source>
        <strain evidence="8 9">FJI-L2-BK-P2</strain>
    </source>
</reference>
<proteinExistence type="predicted"/>